<dbReference type="AlphaFoldDB" id="A0A0L9TN01"/>
<gene>
    <name evidence="2" type="ORF">LR48_Vigan01g108400</name>
</gene>
<evidence type="ECO:0000256" key="1">
    <source>
        <dbReference type="SAM" id="MobiDB-lite"/>
    </source>
</evidence>
<dbReference type="EMBL" id="CM003371">
    <property type="protein sequence ID" value="KOM31529.1"/>
    <property type="molecule type" value="Genomic_DNA"/>
</dbReference>
<evidence type="ECO:0000313" key="3">
    <source>
        <dbReference type="Proteomes" id="UP000053144"/>
    </source>
</evidence>
<dbReference type="Proteomes" id="UP000053144">
    <property type="component" value="Chromosome 1"/>
</dbReference>
<name>A0A0L9TN01_PHAAN</name>
<organism evidence="2 3">
    <name type="scientific">Phaseolus angularis</name>
    <name type="common">Azuki bean</name>
    <name type="synonym">Vigna angularis</name>
    <dbReference type="NCBI Taxonomy" id="3914"/>
    <lineage>
        <taxon>Eukaryota</taxon>
        <taxon>Viridiplantae</taxon>
        <taxon>Streptophyta</taxon>
        <taxon>Embryophyta</taxon>
        <taxon>Tracheophyta</taxon>
        <taxon>Spermatophyta</taxon>
        <taxon>Magnoliopsida</taxon>
        <taxon>eudicotyledons</taxon>
        <taxon>Gunneridae</taxon>
        <taxon>Pentapetalae</taxon>
        <taxon>rosids</taxon>
        <taxon>fabids</taxon>
        <taxon>Fabales</taxon>
        <taxon>Fabaceae</taxon>
        <taxon>Papilionoideae</taxon>
        <taxon>50 kb inversion clade</taxon>
        <taxon>NPAAA clade</taxon>
        <taxon>indigoferoid/millettioid clade</taxon>
        <taxon>Phaseoleae</taxon>
        <taxon>Vigna</taxon>
    </lineage>
</organism>
<proteinExistence type="predicted"/>
<reference evidence="3" key="1">
    <citation type="journal article" date="2015" name="Proc. Natl. Acad. Sci. U.S.A.">
        <title>Genome sequencing of adzuki bean (Vigna angularis) provides insight into high starch and low fat accumulation and domestication.</title>
        <authorList>
            <person name="Yang K."/>
            <person name="Tian Z."/>
            <person name="Chen C."/>
            <person name="Luo L."/>
            <person name="Zhao B."/>
            <person name="Wang Z."/>
            <person name="Yu L."/>
            <person name="Li Y."/>
            <person name="Sun Y."/>
            <person name="Li W."/>
            <person name="Chen Y."/>
            <person name="Li Y."/>
            <person name="Zhang Y."/>
            <person name="Ai D."/>
            <person name="Zhao J."/>
            <person name="Shang C."/>
            <person name="Ma Y."/>
            <person name="Wu B."/>
            <person name="Wang M."/>
            <person name="Gao L."/>
            <person name="Sun D."/>
            <person name="Zhang P."/>
            <person name="Guo F."/>
            <person name="Wang W."/>
            <person name="Li Y."/>
            <person name="Wang J."/>
            <person name="Varshney R.K."/>
            <person name="Wang J."/>
            <person name="Ling H.Q."/>
            <person name="Wan P."/>
        </authorList>
    </citation>
    <scope>NUCLEOTIDE SEQUENCE</scope>
    <source>
        <strain evidence="3">cv. Jingnong 6</strain>
    </source>
</reference>
<feature type="region of interest" description="Disordered" evidence="1">
    <location>
        <begin position="127"/>
        <end position="151"/>
    </location>
</feature>
<protein>
    <submittedName>
        <fullName evidence="2">Uncharacterized protein</fullName>
    </submittedName>
</protein>
<accession>A0A0L9TN01</accession>
<feature type="region of interest" description="Disordered" evidence="1">
    <location>
        <begin position="39"/>
        <end position="59"/>
    </location>
</feature>
<evidence type="ECO:0000313" key="2">
    <source>
        <dbReference type="EMBL" id="KOM31529.1"/>
    </source>
</evidence>
<dbReference type="Gramene" id="KOM31529">
    <property type="protein sequence ID" value="KOM31529"/>
    <property type="gene ID" value="LR48_Vigan01g108400"/>
</dbReference>
<sequence length="151" mass="16285">MASVCRASFIRGVAGKHRFQQHYEDYGNRPPPSPVAEHVVPPTGRSGKGSCSAFGAPGDDMDETRPCQPFVNAAFGLTVQAWRIGLSGLALLQWALPFSGTSSFWCSVPLGVFTPSLHLEAVAHTSQERVRREEEEESSTGAVLPGEDDRS</sequence>